<dbReference type="OrthoDB" id="5576752at2759"/>
<dbReference type="EMBL" id="SWFT01000159">
    <property type="protein sequence ID" value="KAA8897188.1"/>
    <property type="molecule type" value="Genomic_DNA"/>
</dbReference>
<reference evidence="11 12" key="1">
    <citation type="submission" date="2019-07" db="EMBL/GenBank/DDBJ databases">
        <title>Genome assembly of two rare yeast pathogens: Diutina rugosa and Trichomonascus ciferrii.</title>
        <authorList>
            <person name="Mixao V."/>
            <person name="Saus E."/>
            <person name="Hansen A."/>
            <person name="Lass-Flor C."/>
            <person name="Gabaldon T."/>
        </authorList>
    </citation>
    <scope>NUCLEOTIDE SEQUENCE [LARGE SCALE GENOMIC DNA]</scope>
    <source>
        <strain evidence="11 12">CBS 613</strain>
    </source>
</reference>
<dbReference type="RefSeq" id="XP_034009845.1">
    <property type="nucleotide sequence ID" value="XM_034158402.1"/>
</dbReference>
<keyword evidence="3 10" id="KW-0812">Transmembrane</keyword>
<evidence type="ECO:0000256" key="1">
    <source>
        <dbReference type="ARBA" id="ARBA00004434"/>
    </source>
</evidence>
<evidence type="ECO:0000256" key="8">
    <source>
        <dbReference type="ARBA" id="ARBA00023186"/>
    </source>
</evidence>
<evidence type="ECO:0000256" key="5">
    <source>
        <dbReference type="ARBA" id="ARBA00022989"/>
    </source>
</evidence>
<gene>
    <name evidence="11" type="ORF">DIURU_005421</name>
</gene>
<dbReference type="GeneID" id="54784072"/>
<comment type="caution">
    <text evidence="11">The sequence shown here is derived from an EMBL/GenBank/DDBJ whole genome shotgun (WGS) entry which is preliminary data.</text>
</comment>
<keyword evidence="4 10" id="KW-0999">Mitochondrion inner membrane</keyword>
<accession>A0A642UDN5</accession>
<name>A0A642UDN5_DIURU</name>
<dbReference type="Pfam" id="PF07960">
    <property type="entry name" value="CBP4"/>
    <property type="match status" value="1"/>
</dbReference>
<comment type="subcellular location">
    <subcellularLocation>
        <location evidence="1 10">Mitochondrion inner membrane</location>
        <topology evidence="1 10">Single-pass membrane protein</topology>
    </subcellularLocation>
</comment>
<organism evidence="11 12">
    <name type="scientific">Diutina rugosa</name>
    <name type="common">Yeast</name>
    <name type="synonym">Candida rugosa</name>
    <dbReference type="NCBI Taxonomy" id="5481"/>
    <lineage>
        <taxon>Eukaryota</taxon>
        <taxon>Fungi</taxon>
        <taxon>Dikarya</taxon>
        <taxon>Ascomycota</taxon>
        <taxon>Saccharomycotina</taxon>
        <taxon>Pichiomycetes</taxon>
        <taxon>Debaryomycetaceae</taxon>
        <taxon>Diutina</taxon>
    </lineage>
</organism>
<evidence type="ECO:0000313" key="11">
    <source>
        <dbReference type="EMBL" id="KAA8897188.1"/>
    </source>
</evidence>
<comment type="similarity">
    <text evidence="2 10">Belongs to the CBP4 family.</text>
</comment>
<feature type="transmembrane region" description="Helical" evidence="10">
    <location>
        <begin position="12"/>
        <end position="31"/>
    </location>
</feature>
<proteinExistence type="inferred from homology"/>
<dbReference type="Proteomes" id="UP000449547">
    <property type="component" value="Unassembled WGS sequence"/>
</dbReference>
<sequence>MSTKPLWYRWARVYFAGGCIIGTGVLLYIYTTPTDEELISRFSPEVRAEYEKSRGLRQKEQQALMDIVKKTSKSDDPIWKTGPIGSPLERDQRNLNIKLVDDEMFGNKTTEQVGEINERLQDQLDEISKVEKQQKVKSWWNKWF</sequence>
<dbReference type="PANTHER" id="PTHR28202">
    <property type="entry name" value="ASSEMBLY FACTOR CBP4"/>
    <property type="match status" value="1"/>
</dbReference>
<evidence type="ECO:0000256" key="10">
    <source>
        <dbReference type="RuleBase" id="RU368005"/>
    </source>
</evidence>
<dbReference type="AlphaFoldDB" id="A0A642UDN5"/>
<keyword evidence="5 10" id="KW-1133">Transmembrane helix</keyword>
<protein>
    <recommendedName>
        <fullName evidence="10">Cytochrome b mRNA-processing protein 4</fullName>
    </recommendedName>
</protein>
<evidence type="ECO:0000256" key="2">
    <source>
        <dbReference type="ARBA" id="ARBA00006780"/>
    </source>
</evidence>
<keyword evidence="7 10" id="KW-0472">Membrane</keyword>
<dbReference type="VEuPathDB" id="FungiDB:DIURU_005421"/>
<evidence type="ECO:0000256" key="7">
    <source>
        <dbReference type="ARBA" id="ARBA00023136"/>
    </source>
</evidence>
<dbReference type="OMA" id="YRWARVG"/>
<keyword evidence="8 10" id="KW-0143">Chaperone</keyword>
<dbReference type="InterPro" id="IPR012420">
    <property type="entry name" value="Cbp4"/>
</dbReference>
<dbReference type="PANTHER" id="PTHR28202:SF1">
    <property type="entry name" value="ASSEMBLY FACTOR CBP4"/>
    <property type="match status" value="1"/>
</dbReference>
<keyword evidence="12" id="KW-1185">Reference proteome</keyword>
<comment type="function">
    <text evidence="9 10">Essential for the assembly of ubiquinol-cytochrome c reductase. It has a direct effect on the correct occurrence of the Rieske protein, core 4, core 5 and apocytochrome b.</text>
</comment>
<dbReference type="GO" id="GO:0005743">
    <property type="term" value="C:mitochondrial inner membrane"/>
    <property type="evidence" value="ECO:0007669"/>
    <property type="project" value="UniProtKB-SubCell"/>
</dbReference>
<keyword evidence="6 10" id="KW-0496">Mitochondrion</keyword>
<evidence type="ECO:0000313" key="12">
    <source>
        <dbReference type="Proteomes" id="UP000449547"/>
    </source>
</evidence>
<evidence type="ECO:0000256" key="9">
    <source>
        <dbReference type="ARBA" id="ARBA00025413"/>
    </source>
</evidence>
<evidence type="ECO:0000256" key="6">
    <source>
        <dbReference type="ARBA" id="ARBA00023128"/>
    </source>
</evidence>
<evidence type="ECO:0000256" key="3">
    <source>
        <dbReference type="ARBA" id="ARBA00022692"/>
    </source>
</evidence>
<dbReference type="GO" id="GO:0034551">
    <property type="term" value="P:mitochondrial respiratory chain complex III assembly"/>
    <property type="evidence" value="ECO:0007669"/>
    <property type="project" value="TreeGrafter"/>
</dbReference>
<evidence type="ECO:0000256" key="4">
    <source>
        <dbReference type="ARBA" id="ARBA00022792"/>
    </source>
</evidence>